<reference evidence="1 2" key="1">
    <citation type="journal article" date="2013" name="Proc. Natl. Acad. Sci. U.S.A.">
        <title>Fine-scale variation in meiotic recombination in Mimulus inferred from population shotgun sequencing.</title>
        <authorList>
            <person name="Hellsten U."/>
            <person name="Wright K.M."/>
            <person name="Jenkins J."/>
            <person name="Shu S."/>
            <person name="Yuan Y."/>
            <person name="Wessler S.R."/>
            <person name="Schmutz J."/>
            <person name="Willis J.H."/>
            <person name="Rokhsar D.S."/>
        </authorList>
    </citation>
    <scope>NUCLEOTIDE SEQUENCE [LARGE SCALE GENOMIC DNA]</scope>
    <source>
        <strain evidence="2">cv. DUN x IM62</strain>
    </source>
</reference>
<protein>
    <submittedName>
        <fullName evidence="1">Uncharacterized protein</fullName>
    </submittedName>
</protein>
<evidence type="ECO:0000313" key="2">
    <source>
        <dbReference type="Proteomes" id="UP000030748"/>
    </source>
</evidence>
<name>A0A022Q8P6_ERYGU</name>
<gene>
    <name evidence="1" type="ORF">MIMGU_mgv1a017503mg</name>
</gene>
<accession>A0A022Q8P6</accession>
<evidence type="ECO:0000313" key="1">
    <source>
        <dbReference type="EMBL" id="EYU23939.1"/>
    </source>
</evidence>
<dbReference type="Proteomes" id="UP000030748">
    <property type="component" value="Unassembled WGS sequence"/>
</dbReference>
<organism evidence="1 2">
    <name type="scientific">Erythranthe guttata</name>
    <name type="common">Yellow monkey flower</name>
    <name type="synonym">Mimulus guttatus</name>
    <dbReference type="NCBI Taxonomy" id="4155"/>
    <lineage>
        <taxon>Eukaryota</taxon>
        <taxon>Viridiplantae</taxon>
        <taxon>Streptophyta</taxon>
        <taxon>Embryophyta</taxon>
        <taxon>Tracheophyta</taxon>
        <taxon>Spermatophyta</taxon>
        <taxon>Magnoliopsida</taxon>
        <taxon>eudicotyledons</taxon>
        <taxon>Gunneridae</taxon>
        <taxon>Pentapetalae</taxon>
        <taxon>asterids</taxon>
        <taxon>lamiids</taxon>
        <taxon>Lamiales</taxon>
        <taxon>Phrymaceae</taxon>
        <taxon>Erythranthe</taxon>
    </lineage>
</organism>
<dbReference type="AlphaFoldDB" id="A0A022Q8P6"/>
<sequence>MIWHTQEVCIYKFPESLFVLNWRDNSWLLVFRNNERRFDQILELLIPCILPQIVYYATSQFPALSIHSHE</sequence>
<keyword evidence="2" id="KW-1185">Reference proteome</keyword>
<proteinExistence type="predicted"/>
<dbReference type="EMBL" id="KI632147">
    <property type="protein sequence ID" value="EYU23939.1"/>
    <property type="molecule type" value="Genomic_DNA"/>
</dbReference>